<keyword evidence="2" id="KW-1185">Reference proteome</keyword>
<evidence type="ECO:0000313" key="1">
    <source>
        <dbReference type="EMBL" id="CAG8568343.1"/>
    </source>
</evidence>
<gene>
    <name evidence="1" type="ORF">PBRASI_LOCUS5963</name>
</gene>
<organism evidence="1 2">
    <name type="scientific">Paraglomus brasilianum</name>
    <dbReference type="NCBI Taxonomy" id="144538"/>
    <lineage>
        <taxon>Eukaryota</taxon>
        <taxon>Fungi</taxon>
        <taxon>Fungi incertae sedis</taxon>
        <taxon>Mucoromycota</taxon>
        <taxon>Glomeromycotina</taxon>
        <taxon>Glomeromycetes</taxon>
        <taxon>Paraglomerales</taxon>
        <taxon>Paraglomeraceae</taxon>
        <taxon>Paraglomus</taxon>
    </lineage>
</organism>
<feature type="non-terminal residue" evidence="1">
    <location>
        <position position="1"/>
    </location>
</feature>
<comment type="caution">
    <text evidence="1">The sequence shown here is derived from an EMBL/GenBank/DDBJ whole genome shotgun (WGS) entry which is preliminary data.</text>
</comment>
<protein>
    <submittedName>
        <fullName evidence="1">11571_t:CDS:1</fullName>
    </submittedName>
</protein>
<dbReference type="Proteomes" id="UP000789739">
    <property type="component" value="Unassembled WGS sequence"/>
</dbReference>
<proteinExistence type="predicted"/>
<name>A0A9N9FWU9_9GLOM</name>
<dbReference type="EMBL" id="CAJVPI010000746">
    <property type="protein sequence ID" value="CAG8568343.1"/>
    <property type="molecule type" value="Genomic_DNA"/>
</dbReference>
<accession>A0A9N9FWU9</accession>
<evidence type="ECO:0000313" key="2">
    <source>
        <dbReference type="Proteomes" id="UP000789739"/>
    </source>
</evidence>
<sequence length="125" mass="13776">MVVEKKDNQDKVNGGKDCLPNLSKKLVHAGDCNKNNNLTASKSSSDEKELATMHLLKPKRGRKARAIDPELDFTGSEPVLALETKKDTNNDLVDIVHESAREPVGECENTAVRNNSISKQEFADM</sequence>
<dbReference type="AlphaFoldDB" id="A0A9N9FWU9"/>
<reference evidence="1" key="1">
    <citation type="submission" date="2021-06" db="EMBL/GenBank/DDBJ databases">
        <authorList>
            <person name="Kallberg Y."/>
            <person name="Tangrot J."/>
            <person name="Rosling A."/>
        </authorList>
    </citation>
    <scope>NUCLEOTIDE SEQUENCE</scope>
    <source>
        <strain evidence="1">BR232B</strain>
    </source>
</reference>